<comment type="caution">
    <text evidence="1">The sequence shown here is derived from an EMBL/GenBank/DDBJ whole genome shotgun (WGS) entry which is preliminary data.</text>
</comment>
<proteinExistence type="predicted"/>
<protein>
    <submittedName>
        <fullName evidence="1">Uncharacterized protein</fullName>
    </submittedName>
</protein>
<evidence type="ECO:0000313" key="1">
    <source>
        <dbReference type="EMBL" id="CAH3027639.1"/>
    </source>
</evidence>
<evidence type="ECO:0000313" key="2">
    <source>
        <dbReference type="Proteomes" id="UP001159427"/>
    </source>
</evidence>
<accession>A0ABN8MDW0</accession>
<gene>
    <name evidence="1" type="ORF">PEVE_00032065</name>
</gene>
<dbReference type="Proteomes" id="UP001159427">
    <property type="component" value="Unassembled WGS sequence"/>
</dbReference>
<reference evidence="1 2" key="1">
    <citation type="submission" date="2022-05" db="EMBL/GenBank/DDBJ databases">
        <authorList>
            <consortium name="Genoscope - CEA"/>
            <person name="William W."/>
        </authorList>
    </citation>
    <scope>NUCLEOTIDE SEQUENCE [LARGE SCALE GENOMIC DNA]</scope>
</reference>
<organism evidence="1 2">
    <name type="scientific">Porites evermanni</name>
    <dbReference type="NCBI Taxonomy" id="104178"/>
    <lineage>
        <taxon>Eukaryota</taxon>
        <taxon>Metazoa</taxon>
        <taxon>Cnidaria</taxon>
        <taxon>Anthozoa</taxon>
        <taxon>Hexacorallia</taxon>
        <taxon>Scleractinia</taxon>
        <taxon>Fungiina</taxon>
        <taxon>Poritidae</taxon>
        <taxon>Porites</taxon>
    </lineage>
</organism>
<name>A0ABN8MDW0_9CNID</name>
<feature type="non-terminal residue" evidence="1">
    <location>
        <position position="101"/>
    </location>
</feature>
<dbReference type="EMBL" id="CALNXI010000464">
    <property type="protein sequence ID" value="CAH3027639.1"/>
    <property type="molecule type" value="Genomic_DNA"/>
</dbReference>
<sequence length="101" mass="10838">MLSHWAFSRNKEGRPCPLYTVGCTKVHSLAEADHGEHVKLLLAARLSGTYAASDAGLDGISFDGSWKIEGDVVSPICSPLFEGHAAVIRMEILKESGISVK</sequence>
<keyword evidence="2" id="KW-1185">Reference proteome</keyword>